<dbReference type="OrthoDB" id="193905at2759"/>
<dbReference type="PANTHER" id="PTHR45951">
    <property type="entry name" value="PROTEIN DISPATCHED-RELATED"/>
    <property type="match status" value="1"/>
</dbReference>
<feature type="domain" description="SSD" evidence="8">
    <location>
        <begin position="561"/>
        <end position="613"/>
    </location>
</feature>
<evidence type="ECO:0000256" key="6">
    <source>
        <dbReference type="ARBA" id="ARBA00038046"/>
    </source>
</evidence>
<keyword evidence="3 7" id="KW-1133">Transmembrane helix</keyword>
<protein>
    <submittedName>
        <fullName evidence="9">Protein dispatched 1</fullName>
    </submittedName>
</protein>
<dbReference type="InterPro" id="IPR000731">
    <property type="entry name" value="SSD"/>
</dbReference>
<dbReference type="AlphaFoldDB" id="A0A8T1MDC3"/>
<feature type="transmembrane region" description="Helical" evidence="7">
    <location>
        <begin position="648"/>
        <end position="666"/>
    </location>
</feature>
<sequence length="1116" mass="124100">MQSEVCMVLSPFPVDSHPTAQNQTVVPNADSRSLLLRFSQCVVRYRVLFGVCSFAFLVASAVTAAFTCHLPDLSDPSADFVAIRTDWSANVQQFKALLSETRSYPWLAGSSLARRHGRGSGQQMQRWSIKQLDRVTTLPLFKHQGRFTGYGSQEEQLNLCFGEHSSVIEANNLWTTYEGYGRLVISLDQNPSLNAPNIDVGEVPLNFFTEPGAFESLCSFQSRIYELDVFKQECVHSVHPRPARNTTSNQSHCCSAWSVPNMVAALLGRSSCSQIRDSELVEIDQLLTSCLPAFRNNTLRRVCWDAYGSDPTLLCPLVTPASCLQSPLIPLILATSLPDAADWRWRTTLIQLPIRRADSLSLFLALEAVYRSGNLTSDLPVPVYIQGMYLHAYNELVSETIFRDTFWLVIGLGTLLVLLALGTGTVVIPTITLIGIGWSLLAAYGLYSRVLCIPHFPVLNLMAVVLAIGLGADDLLVYFQVWKTSLRLTPIANSMNGDFESTTLSPWSKPRHSRSTGLNEPRADCSKFCGNGCFSFHNPSTSTGDSILAVRLQFTLHHAIPSMALTSIATALGLLINFLSSIVAVQRFALFSLLIVLCNFVYVVLVAPIVFVLFSSLCISSSNVTSCMANYFDTISSHFSNLVLRARFFLSSLFLLAVTVCVYILLFKRNLTVPSGGAKTSFLRSNHPFESFLNTFTNWFWMERNLHQMSTLIPVHFVWGFQPEDDRSFWTFIHKQPVESSRWIPDEKLNLTSTAAREWLFKFCDRHLRQLPYLFKSSDLNSQHYGLPALELAHLNPYLDAPLWCPLGRFTNSLDNYIFAHACTNVSSRCCFGSRSPTIFSLSPWQFRLCLEEYTSFEHHILPREFQSGFRFPATHSGEPLGLIVSVLTNLSMLTSTHDELRRGVYDLSAWFLQALTTAPDHLRGGRLVFSTLGPFEVEKNLTEYVYWSILVAVLLAALLVLLSTGTLCLAVIALVSLFACLVTTVLLLIVIDNWSLGIVEGLVLSLAAGLAIDPCLHLALSVKRAGGRCCCDTGLGWTSRSVRTSMCMLNAAVTGSAGSTAIAGLCMIACQLLCYHQIGVFLCVLMTSSWLMCYVMFASNLASWFSIWELCRNRH</sequence>
<feature type="transmembrane region" description="Helical" evidence="7">
    <location>
        <begin position="1079"/>
        <end position="1106"/>
    </location>
</feature>
<dbReference type="InterPro" id="IPR052081">
    <property type="entry name" value="Dispatched_Hh_regulator"/>
</dbReference>
<keyword evidence="10" id="KW-1185">Reference proteome</keyword>
<comment type="subcellular location">
    <subcellularLocation>
        <location evidence="1">Membrane</location>
        <topology evidence="1">Multi-pass membrane protein</topology>
    </subcellularLocation>
</comment>
<feature type="transmembrane region" description="Helical" evidence="7">
    <location>
        <begin position="945"/>
        <end position="963"/>
    </location>
</feature>
<evidence type="ECO:0000256" key="5">
    <source>
        <dbReference type="ARBA" id="ARBA00023180"/>
    </source>
</evidence>
<dbReference type="PANTHER" id="PTHR45951:SF3">
    <property type="entry name" value="PROTEIN DISPATCHED"/>
    <property type="match status" value="1"/>
</dbReference>
<feature type="transmembrane region" description="Helical" evidence="7">
    <location>
        <begin position="1050"/>
        <end position="1073"/>
    </location>
</feature>
<evidence type="ECO:0000256" key="7">
    <source>
        <dbReference type="SAM" id="Phobius"/>
    </source>
</evidence>
<feature type="transmembrane region" description="Helical" evidence="7">
    <location>
        <begin position="970"/>
        <end position="992"/>
    </location>
</feature>
<keyword evidence="5" id="KW-0325">Glycoprotein</keyword>
<dbReference type="EMBL" id="NIRI02000042">
    <property type="protein sequence ID" value="KAG5447140.1"/>
    <property type="molecule type" value="Genomic_DNA"/>
</dbReference>
<dbReference type="SUPFAM" id="SSF82866">
    <property type="entry name" value="Multidrug efflux transporter AcrB transmembrane domain"/>
    <property type="match status" value="2"/>
</dbReference>
<evidence type="ECO:0000313" key="10">
    <source>
        <dbReference type="Proteomes" id="UP000286415"/>
    </source>
</evidence>
<feature type="transmembrane region" description="Helical" evidence="7">
    <location>
        <begin position="459"/>
        <end position="479"/>
    </location>
</feature>
<evidence type="ECO:0000256" key="4">
    <source>
        <dbReference type="ARBA" id="ARBA00023136"/>
    </source>
</evidence>
<evidence type="ECO:0000256" key="1">
    <source>
        <dbReference type="ARBA" id="ARBA00004141"/>
    </source>
</evidence>
<feature type="transmembrane region" description="Helical" evidence="7">
    <location>
        <begin position="47"/>
        <end position="66"/>
    </location>
</feature>
<dbReference type="GO" id="GO:0007224">
    <property type="term" value="P:smoothened signaling pathway"/>
    <property type="evidence" value="ECO:0007669"/>
    <property type="project" value="TreeGrafter"/>
</dbReference>
<dbReference type="Gene3D" id="1.20.1640.10">
    <property type="entry name" value="Multidrug efflux transporter AcrB transmembrane domain"/>
    <property type="match status" value="2"/>
</dbReference>
<dbReference type="PROSITE" id="PS50156">
    <property type="entry name" value="SSD"/>
    <property type="match status" value="1"/>
</dbReference>
<reference evidence="9 10" key="2">
    <citation type="journal article" date="2021" name="Genomics">
        <title>High-quality reference genome for Clonorchis sinensis.</title>
        <authorList>
            <person name="Young N.D."/>
            <person name="Stroehlein A.J."/>
            <person name="Kinkar L."/>
            <person name="Wang T."/>
            <person name="Sohn W.M."/>
            <person name="Chang B.C.H."/>
            <person name="Kaur P."/>
            <person name="Weisz D."/>
            <person name="Dudchenko O."/>
            <person name="Aiden E.L."/>
            <person name="Korhonen P.K."/>
            <person name="Gasser R.B."/>
        </authorList>
    </citation>
    <scope>NUCLEOTIDE SEQUENCE [LARGE SCALE GENOMIC DNA]</scope>
    <source>
        <strain evidence="9">Cs-k2</strain>
    </source>
</reference>
<comment type="caution">
    <text evidence="9">The sequence shown here is derived from an EMBL/GenBank/DDBJ whole genome shotgun (WGS) entry which is preliminary data.</text>
</comment>
<comment type="similarity">
    <text evidence="6">Belongs to the dispatched family.</text>
</comment>
<gene>
    <name evidence="9" type="ORF">CSKR_110900</name>
</gene>
<feature type="transmembrane region" description="Helical" evidence="7">
    <location>
        <begin position="426"/>
        <end position="447"/>
    </location>
</feature>
<dbReference type="GO" id="GO:0016020">
    <property type="term" value="C:membrane"/>
    <property type="evidence" value="ECO:0007669"/>
    <property type="project" value="UniProtKB-SubCell"/>
</dbReference>
<evidence type="ECO:0000313" key="9">
    <source>
        <dbReference type="EMBL" id="KAG5447140.1"/>
    </source>
</evidence>
<feature type="transmembrane region" description="Helical" evidence="7">
    <location>
        <begin position="590"/>
        <end position="614"/>
    </location>
</feature>
<proteinExistence type="inferred from homology"/>
<feature type="transmembrane region" description="Helical" evidence="7">
    <location>
        <begin position="563"/>
        <end position="584"/>
    </location>
</feature>
<evidence type="ECO:0000256" key="3">
    <source>
        <dbReference type="ARBA" id="ARBA00022989"/>
    </source>
</evidence>
<keyword evidence="4 7" id="KW-0472">Membrane</keyword>
<keyword evidence="2 7" id="KW-0812">Transmembrane</keyword>
<dbReference type="Proteomes" id="UP000286415">
    <property type="component" value="Unassembled WGS sequence"/>
</dbReference>
<reference evidence="9 10" key="1">
    <citation type="journal article" date="2018" name="Biotechnol. Adv.">
        <title>Improved genomic resources and new bioinformatic workflow for the carcinogenic parasite Clonorchis sinensis: Biotechnological implications.</title>
        <authorList>
            <person name="Wang D."/>
            <person name="Korhonen P.K."/>
            <person name="Gasser R.B."/>
            <person name="Young N.D."/>
        </authorList>
    </citation>
    <scope>NUCLEOTIDE SEQUENCE [LARGE SCALE GENOMIC DNA]</scope>
    <source>
        <strain evidence="9">Cs-k2</strain>
    </source>
</reference>
<evidence type="ECO:0000259" key="8">
    <source>
        <dbReference type="PROSITE" id="PS50156"/>
    </source>
</evidence>
<name>A0A8T1MDC3_CLOSI</name>
<dbReference type="Pfam" id="PF12349">
    <property type="entry name" value="Sterol-sensing"/>
    <property type="match status" value="1"/>
</dbReference>
<dbReference type="GO" id="GO:0022857">
    <property type="term" value="F:transmembrane transporter activity"/>
    <property type="evidence" value="ECO:0007669"/>
    <property type="project" value="TreeGrafter"/>
</dbReference>
<accession>A0A8T1MDC3</accession>
<dbReference type="InterPro" id="IPR053958">
    <property type="entry name" value="HMGCR/SNAP/NPC1-like_SSD"/>
</dbReference>
<evidence type="ECO:0000256" key="2">
    <source>
        <dbReference type="ARBA" id="ARBA00022692"/>
    </source>
</evidence>
<organism evidence="9 10">
    <name type="scientific">Clonorchis sinensis</name>
    <name type="common">Chinese liver fluke</name>
    <dbReference type="NCBI Taxonomy" id="79923"/>
    <lineage>
        <taxon>Eukaryota</taxon>
        <taxon>Metazoa</taxon>
        <taxon>Spiralia</taxon>
        <taxon>Lophotrochozoa</taxon>
        <taxon>Platyhelminthes</taxon>
        <taxon>Trematoda</taxon>
        <taxon>Digenea</taxon>
        <taxon>Opisthorchiida</taxon>
        <taxon>Opisthorchiata</taxon>
        <taxon>Opisthorchiidae</taxon>
        <taxon>Clonorchis</taxon>
    </lineage>
</organism>